<keyword evidence="2" id="KW-1185">Reference proteome</keyword>
<evidence type="ECO:0000313" key="2">
    <source>
        <dbReference type="Proteomes" id="UP001224775"/>
    </source>
</evidence>
<gene>
    <name evidence="1" type="ORF">QTG54_012991</name>
</gene>
<proteinExistence type="predicted"/>
<evidence type="ECO:0000313" key="1">
    <source>
        <dbReference type="EMBL" id="KAK1736391.1"/>
    </source>
</evidence>
<dbReference type="AlphaFoldDB" id="A0AAD9D6X1"/>
<dbReference type="EMBL" id="JATAAI010000029">
    <property type="protein sequence ID" value="KAK1736391.1"/>
    <property type="molecule type" value="Genomic_DNA"/>
</dbReference>
<protein>
    <submittedName>
        <fullName evidence="1">Uncharacterized protein</fullName>
    </submittedName>
</protein>
<reference evidence="1" key="1">
    <citation type="submission" date="2023-06" db="EMBL/GenBank/DDBJ databases">
        <title>Survivors Of The Sea: Transcriptome response of Skeletonema marinoi to long-term dormancy.</title>
        <authorList>
            <person name="Pinder M.I.M."/>
            <person name="Kourtchenko O."/>
            <person name="Robertson E.K."/>
            <person name="Larsson T."/>
            <person name="Maumus F."/>
            <person name="Osuna-Cruz C.M."/>
            <person name="Vancaester E."/>
            <person name="Stenow R."/>
            <person name="Vandepoele K."/>
            <person name="Ploug H."/>
            <person name="Bruchert V."/>
            <person name="Godhe A."/>
            <person name="Topel M."/>
        </authorList>
    </citation>
    <scope>NUCLEOTIDE SEQUENCE</scope>
    <source>
        <strain evidence="1">R05AC</strain>
    </source>
</reference>
<organism evidence="1 2">
    <name type="scientific">Skeletonema marinoi</name>
    <dbReference type="NCBI Taxonomy" id="267567"/>
    <lineage>
        <taxon>Eukaryota</taxon>
        <taxon>Sar</taxon>
        <taxon>Stramenopiles</taxon>
        <taxon>Ochrophyta</taxon>
        <taxon>Bacillariophyta</taxon>
        <taxon>Coscinodiscophyceae</taxon>
        <taxon>Thalassiosirophycidae</taxon>
        <taxon>Thalassiosirales</taxon>
        <taxon>Skeletonemataceae</taxon>
        <taxon>Skeletonema</taxon>
        <taxon>Skeletonema marinoi-dohrnii complex</taxon>
    </lineage>
</organism>
<dbReference type="Proteomes" id="UP001224775">
    <property type="component" value="Unassembled WGS sequence"/>
</dbReference>
<name>A0AAD9D6X1_9STRA</name>
<comment type="caution">
    <text evidence="1">The sequence shown here is derived from an EMBL/GenBank/DDBJ whole genome shotgun (WGS) entry which is preliminary data.</text>
</comment>
<sequence length="80" mass="9137">MVRRKMGFEYDSTMKFQGGEPDLDELDNAIQVVERLGYNCRVKHFFNNKNEVTFMVSEKDGNPLDLEVGSLGSTMFPVTL</sequence>
<accession>A0AAD9D6X1</accession>